<comment type="caution">
    <text evidence="2">The sequence shown here is derived from an EMBL/GenBank/DDBJ whole genome shotgun (WGS) entry which is preliminary data.</text>
</comment>
<dbReference type="InterPro" id="IPR040453">
    <property type="entry name" value="Mnd1_HTH"/>
</dbReference>
<protein>
    <submittedName>
        <fullName evidence="2">Mnd1 family protein</fullName>
    </submittedName>
</protein>
<dbReference type="AlphaFoldDB" id="A0A1D3CZY4"/>
<evidence type="ECO:0000259" key="1">
    <source>
        <dbReference type="Pfam" id="PF03962"/>
    </source>
</evidence>
<accession>A0A1D3CZY4</accession>
<dbReference type="Pfam" id="PF03962">
    <property type="entry name" value="Mnd1"/>
    <property type="match status" value="1"/>
</dbReference>
<evidence type="ECO:0000313" key="3">
    <source>
        <dbReference type="Proteomes" id="UP000095192"/>
    </source>
</evidence>
<organism evidence="2 3">
    <name type="scientific">Cyclospora cayetanensis</name>
    <dbReference type="NCBI Taxonomy" id="88456"/>
    <lineage>
        <taxon>Eukaryota</taxon>
        <taxon>Sar</taxon>
        <taxon>Alveolata</taxon>
        <taxon>Apicomplexa</taxon>
        <taxon>Conoidasida</taxon>
        <taxon>Coccidia</taxon>
        <taxon>Eucoccidiorida</taxon>
        <taxon>Eimeriorina</taxon>
        <taxon>Eimeriidae</taxon>
        <taxon>Cyclospora</taxon>
    </lineage>
</organism>
<dbReference type="FunCoup" id="A0A1D3CZY4">
    <property type="interactions" value="65"/>
</dbReference>
<dbReference type="Proteomes" id="UP000095192">
    <property type="component" value="Unassembled WGS sequence"/>
</dbReference>
<proteinExistence type="predicted"/>
<dbReference type="VEuPathDB" id="ToxoDB:LOC34623274"/>
<keyword evidence="3" id="KW-1185">Reference proteome</keyword>
<gene>
    <name evidence="2" type="ORF">cyc_07279</name>
</gene>
<sequence>MVKAKQTSEERLHILHKLVLDSNSFFGSKELEKLAEKAGYRSIQAKDAVKMLLEENLIQTDKEQDVERLAQVDALQQRLQKLQEEAHSFSFCDPERLRQLTEETAYAYAAAERWTDNISIIRQFTRSRLGVPENRIDELLDL</sequence>
<evidence type="ECO:0000313" key="2">
    <source>
        <dbReference type="EMBL" id="OEH76762.1"/>
    </source>
</evidence>
<dbReference type="InParanoid" id="A0A1D3CZY4"/>
<dbReference type="VEuPathDB" id="ToxoDB:cyc_07279"/>
<feature type="domain" description="Mnd1 HTH" evidence="1">
    <location>
        <begin position="17"/>
        <end position="62"/>
    </location>
</feature>
<name>A0A1D3CZY4_9EIME</name>
<dbReference type="EMBL" id="JROU02001332">
    <property type="protein sequence ID" value="OEH76762.1"/>
    <property type="molecule type" value="Genomic_DNA"/>
</dbReference>
<reference evidence="2 3" key="1">
    <citation type="journal article" date="2016" name="BMC Genomics">
        <title>Comparative genomics reveals Cyclospora cayetanensis possesses coccidia-like metabolism and invasion components but unique surface antigens.</title>
        <authorList>
            <person name="Liu S."/>
            <person name="Wang L."/>
            <person name="Zheng H."/>
            <person name="Xu Z."/>
            <person name="Roellig D.M."/>
            <person name="Li N."/>
            <person name="Frace M.A."/>
            <person name="Tang K."/>
            <person name="Arrowood M.J."/>
            <person name="Moss D.M."/>
            <person name="Zhang L."/>
            <person name="Feng Y."/>
            <person name="Xiao L."/>
        </authorList>
    </citation>
    <scope>NUCLEOTIDE SEQUENCE [LARGE SCALE GENOMIC DNA]</scope>
    <source>
        <strain evidence="2 3">CHN_HEN01</strain>
    </source>
</reference>